<dbReference type="InterPro" id="IPR037211">
    <property type="entry name" value="Phage_DNA_replic_GP16.7_sf"/>
</dbReference>
<name>A0A222YXN8_9CAUD</name>
<dbReference type="Proteomes" id="UP000222516">
    <property type="component" value="Segment"/>
</dbReference>
<dbReference type="EMBL" id="MF407276">
    <property type="protein sequence ID" value="ASR76808.1"/>
    <property type="molecule type" value="Genomic_DNA"/>
</dbReference>
<organism evidence="1 2">
    <name type="scientific">Bacillus phage vB_BveP-Goe6</name>
    <dbReference type="NCBI Taxonomy" id="2022474"/>
    <lineage>
        <taxon>Viruses</taxon>
        <taxon>Duplodnaviria</taxon>
        <taxon>Heunggongvirae</taxon>
        <taxon>Uroviricota</taxon>
        <taxon>Caudoviricetes</taxon>
        <taxon>Salasmaviridae</taxon>
        <taxon>Picovirinae</taxon>
        <taxon>Salasvirus</taxon>
        <taxon>Salasvirus Goe6</taxon>
    </lineage>
</organism>
<dbReference type="GO" id="GO:0039693">
    <property type="term" value="P:viral DNA genome replication"/>
    <property type="evidence" value="ECO:0007669"/>
    <property type="project" value="InterPro"/>
</dbReference>
<keyword evidence="2" id="KW-1185">Reference proteome</keyword>
<dbReference type="Gene3D" id="1.10.8.600">
    <property type="entry name" value="Phage phi29 replication organiser protein p16.7-like"/>
    <property type="match status" value="1"/>
</dbReference>
<evidence type="ECO:0000313" key="1">
    <source>
        <dbReference type="EMBL" id="ASR76808.1"/>
    </source>
</evidence>
<protein>
    <submittedName>
        <fullName evidence="1">DNA replication membrane protein</fullName>
    </submittedName>
</protein>
<accession>A0A222YXN8</accession>
<reference evidence="1 2" key="1">
    <citation type="submission" date="2017-06" db="EMBL/GenBank/DDBJ databases">
        <title>Complete genome sequence of vB_BveP-Goe6 a virus infecting Bacillus velezensis FZB42.</title>
        <authorList>
            <person name="Hertel R."/>
            <person name="Schilling T."/>
            <person name="Daniel R."/>
        </authorList>
    </citation>
    <scope>NUCLEOTIDE SEQUENCE [LARGE SCALE GENOMIC DNA]</scope>
</reference>
<proteinExistence type="predicted"/>
<evidence type="ECO:0000313" key="2">
    <source>
        <dbReference type="Proteomes" id="UP000222516"/>
    </source>
</evidence>
<dbReference type="Pfam" id="PF06720">
    <property type="entry name" value="Phi-29_GP16_7"/>
    <property type="match status" value="1"/>
</dbReference>
<gene>
    <name evidence="1" type="ORF">Goe6_c00230</name>
</gene>
<sequence>MEAILMIGVLALCVIFLLSGRNNKKKQEARELEDYLEDLNKRVVQRTQILSELNEVISNRSIDKAVNLSTCEVAVLDLYEQSNIRIPSDIIEDMVNQRLQSEQEVLNYIETQRTYWKLENQKKLYRGSLK</sequence>
<dbReference type="InterPro" id="IPR009595">
    <property type="entry name" value="Phage_DNA_replic_GP16.7"/>
</dbReference>
<dbReference type="SUPFAM" id="SSF140713">
    <property type="entry name" value="Phage replication organizer domain"/>
    <property type="match status" value="1"/>
</dbReference>